<dbReference type="Proteomes" id="UP001274896">
    <property type="component" value="Unassembled WGS sequence"/>
</dbReference>
<proteinExistence type="predicted"/>
<organism evidence="1 2">
    <name type="scientific">Hemibagrus guttatus</name>
    <dbReference type="NCBI Taxonomy" id="175788"/>
    <lineage>
        <taxon>Eukaryota</taxon>
        <taxon>Metazoa</taxon>
        <taxon>Chordata</taxon>
        <taxon>Craniata</taxon>
        <taxon>Vertebrata</taxon>
        <taxon>Euteleostomi</taxon>
        <taxon>Actinopterygii</taxon>
        <taxon>Neopterygii</taxon>
        <taxon>Teleostei</taxon>
        <taxon>Ostariophysi</taxon>
        <taxon>Siluriformes</taxon>
        <taxon>Bagridae</taxon>
        <taxon>Hemibagrus</taxon>
    </lineage>
</organism>
<name>A0AAE0UR99_9TELE</name>
<protein>
    <submittedName>
        <fullName evidence="1">Uncharacterized protein</fullName>
    </submittedName>
</protein>
<dbReference type="EMBL" id="JAUCMX010000021">
    <property type="protein sequence ID" value="KAK3514846.1"/>
    <property type="molecule type" value="Genomic_DNA"/>
</dbReference>
<gene>
    <name evidence="1" type="ORF">QTP70_033781</name>
</gene>
<keyword evidence="2" id="KW-1185">Reference proteome</keyword>
<evidence type="ECO:0000313" key="2">
    <source>
        <dbReference type="Proteomes" id="UP001274896"/>
    </source>
</evidence>
<sequence length="55" mass="6261">MRNWTSHRYLGFQRSTSRLGKCTSLCPLAMPCNPASRTPRSGRWILIRVSAGRIL</sequence>
<evidence type="ECO:0000313" key="1">
    <source>
        <dbReference type="EMBL" id="KAK3514846.1"/>
    </source>
</evidence>
<dbReference type="AlphaFoldDB" id="A0AAE0UR99"/>
<accession>A0AAE0UR99</accession>
<reference evidence="1" key="1">
    <citation type="submission" date="2023-06" db="EMBL/GenBank/DDBJ databases">
        <title>Male Hemibagrus guttatus genome.</title>
        <authorList>
            <person name="Bian C."/>
        </authorList>
    </citation>
    <scope>NUCLEOTIDE SEQUENCE</scope>
    <source>
        <strain evidence="1">Male_cb2023</strain>
        <tissue evidence="1">Muscle</tissue>
    </source>
</reference>
<comment type="caution">
    <text evidence="1">The sequence shown here is derived from an EMBL/GenBank/DDBJ whole genome shotgun (WGS) entry which is preliminary data.</text>
</comment>